<reference evidence="2 3" key="1">
    <citation type="submission" date="2015-02" db="EMBL/GenBank/DDBJ databases">
        <title>Draft genome sequence of Kitasatospora griseola MF730-N6, a bafilomycin, terpentecin and satosporin producer.</title>
        <authorList>
            <person name="Arens J.C."/>
            <person name="Haltli B."/>
            <person name="Kerr R.G."/>
        </authorList>
    </citation>
    <scope>NUCLEOTIDE SEQUENCE [LARGE SCALE GENOMIC DNA]</scope>
    <source>
        <strain evidence="2 3">MF730-N6</strain>
    </source>
</reference>
<gene>
    <name evidence="2" type="ORF">TR51_32625</name>
</gene>
<evidence type="ECO:0000313" key="2">
    <source>
        <dbReference type="EMBL" id="KIQ63409.1"/>
    </source>
</evidence>
<proteinExistence type="predicted"/>
<dbReference type="RefSeq" id="WP_043915772.1">
    <property type="nucleotide sequence ID" value="NZ_BMRI01000011.1"/>
</dbReference>
<evidence type="ECO:0000256" key="1">
    <source>
        <dbReference type="SAM" id="SignalP"/>
    </source>
</evidence>
<dbReference type="Proteomes" id="UP000032066">
    <property type="component" value="Unassembled WGS sequence"/>
</dbReference>
<feature type="signal peptide" evidence="1">
    <location>
        <begin position="1"/>
        <end position="26"/>
    </location>
</feature>
<dbReference type="AlphaFoldDB" id="A0A0D0PLJ7"/>
<organism evidence="2 3">
    <name type="scientific">Kitasatospora griseola</name>
    <name type="common">Streptomyces griseolosporeus</name>
    <dbReference type="NCBI Taxonomy" id="2064"/>
    <lineage>
        <taxon>Bacteria</taxon>
        <taxon>Bacillati</taxon>
        <taxon>Actinomycetota</taxon>
        <taxon>Actinomycetes</taxon>
        <taxon>Kitasatosporales</taxon>
        <taxon>Streptomycetaceae</taxon>
        <taxon>Kitasatospora</taxon>
    </lineage>
</organism>
<keyword evidence="3" id="KW-1185">Reference proteome</keyword>
<name>A0A0D0PLJ7_KITGR</name>
<dbReference type="PATRIC" id="fig|2064.6.peg.6904"/>
<feature type="chain" id="PRO_5002218351" evidence="1">
    <location>
        <begin position="27"/>
        <end position="63"/>
    </location>
</feature>
<evidence type="ECO:0000313" key="3">
    <source>
        <dbReference type="Proteomes" id="UP000032066"/>
    </source>
</evidence>
<accession>A0A0D0PLJ7</accession>
<comment type="caution">
    <text evidence="2">The sequence shown here is derived from an EMBL/GenBank/DDBJ whole genome shotgun (WGS) entry which is preliminary data.</text>
</comment>
<keyword evidence="1" id="KW-0732">Signal</keyword>
<sequence>MKRFARTAAFAGLLLALAGAAPAVVAATQSAPSAMVRADGATPSGDTSWGGSCELPLCQPGLY</sequence>
<protein>
    <submittedName>
        <fullName evidence="2">Uncharacterized protein</fullName>
    </submittedName>
</protein>
<dbReference type="EMBL" id="JXZB01000004">
    <property type="protein sequence ID" value="KIQ63409.1"/>
    <property type="molecule type" value="Genomic_DNA"/>
</dbReference>